<protein>
    <recommendedName>
        <fullName evidence="1">DUF5675 domain-containing protein</fullName>
    </recommendedName>
</protein>
<dbReference type="InterPro" id="IPR043732">
    <property type="entry name" value="DUF5675"/>
</dbReference>
<gene>
    <name evidence="2" type="ORF">C1H71_13650</name>
</gene>
<dbReference type="KEGG" id="ifl:C1H71_13650"/>
<evidence type="ECO:0000313" key="3">
    <source>
        <dbReference type="Proteomes" id="UP000515917"/>
    </source>
</evidence>
<dbReference type="AlphaFoldDB" id="A0A7G3GBG5"/>
<name>A0A7G3GBG5_9NEIS</name>
<keyword evidence="3" id="KW-1185">Reference proteome</keyword>
<dbReference type="Pfam" id="PF18925">
    <property type="entry name" value="DUF5675"/>
    <property type="match status" value="1"/>
</dbReference>
<organism evidence="2 3">
    <name type="scientific">Iodobacter fluviatilis</name>
    <dbReference type="NCBI Taxonomy" id="537"/>
    <lineage>
        <taxon>Bacteria</taxon>
        <taxon>Pseudomonadati</taxon>
        <taxon>Pseudomonadota</taxon>
        <taxon>Betaproteobacteria</taxon>
        <taxon>Neisseriales</taxon>
        <taxon>Chitinibacteraceae</taxon>
        <taxon>Iodobacter</taxon>
    </lineage>
</organism>
<evidence type="ECO:0000313" key="2">
    <source>
        <dbReference type="EMBL" id="QBC44474.1"/>
    </source>
</evidence>
<proteinExistence type="predicted"/>
<reference evidence="2 3" key="1">
    <citation type="submission" date="2018-01" db="EMBL/GenBank/DDBJ databases">
        <title>Genome sequence of Iodobacter sp. strain PCH194 isolated from Indian Trans-Himalaya.</title>
        <authorList>
            <person name="Kumar V."/>
            <person name="Thakur V."/>
            <person name="Kumar S."/>
            <person name="Singh D."/>
        </authorList>
    </citation>
    <scope>NUCLEOTIDE SEQUENCE [LARGE SCALE GENOMIC DNA]</scope>
    <source>
        <strain evidence="2 3">PCH194</strain>
    </source>
</reference>
<feature type="domain" description="DUF5675" evidence="1">
    <location>
        <begin position="5"/>
        <end position="122"/>
    </location>
</feature>
<accession>A0A7G3GBG5</accession>
<dbReference type="EMBL" id="CP025781">
    <property type="protein sequence ID" value="QBC44474.1"/>
    <property type="molecule type" value="Genomic_DNA"/>
</dbReference>
<evidence type="ECO:0000259" key="1">
    <source>
        <dbReference type="Pfam" id="PF18925"/>
    </source>
</evidence>
<sequence>MQLLLKRDFFTTESTTGVLSIDGVFQCFVLEDVDRKLEAGGAKIYGQTAIPRGIYPLTVTYSPRFKKPLPLLSGVKGFDGIRIHCGNSAADTEGCLLVGNARWLNKVGGSRIAYDAIFTKIKAALDRKEAVTLEIK</sequence>
<dbReference type="Proteomes" id="UP000515917">
    <property type="component" value="Chromosome"/>
</dbReference>